<reference evidence="8 9" key="1">
    <citation type="journal article" date="2003" name="Nature">
        <title>The genome sequence of the filamentous fungus Neurospora crassa.</title>
        <authorList>
            <person name="Galagan J.E."/>
            <person name="Calvo S.E."/>
            <person name="Borkovich K.A."/>
            <person name="Selker E.U."/>
            <person name="Read N.D."/>
            <person name="Jaffe D."/>
            <person name="FitzHugh W."/>
            <person name="Ma L.J."/>
            <person name="Smirnov S."/>
            <person name="Purcell S."/>
            <person name="Rehman B."/>
            <person name="Elkins T."/>
            <person name="Engels R."/>
            <person name="Wang S."/>
            <person name="Nielsen C.B."/>
            <person name="Butler J."/>
            <person name="Endrizzi M."/>
            <person name="Qui D."/>
            <person name="Ianakiev P."/>
            <person name="Bell-Pedersen D."/>
            <person name="Nelson M.A."/>
            <person name="Werner-Washburne M."/>
            <person name="Selitrennikoff C.P."/>
            <person name="Kinsey J.A."/>
            <person name="Braun E.L."/>
            <person name="Zelter A."/>
            <person name="Schulte U."/>
            <person name="Kothe G.O."/>
            <person name="Jedd G."/>
            <person name="Mewes W."/>
            <person name="Staben C."/>
            <person name="Marcotte E."/>
            <person name="Greenberg D."/>
            <person name="Roy A."/>
            <person name="Foley K."/>
            <person name="Naylor J."/>
            <person name="Stange-Thomann N."/>
            <person name="Barrett R."/>
            <person name="Gnerre S."/>
            <person name="Kamal M."/>
            <person name="Kamvysselis M."/>
            <person name="Mauceli E."/>
            <person name="Bielke C."/>
            <person name="Rudd S."/>
            <person name="Frishman D."/>
            <person name="Krystofova S."/>
            <person name="Rasmussen C."/>
            <person name="Metzenberg R.L."/>
            <person name="Perkins D.D."/>
            <person name="Kroken S."/>
            <person name="Cogoni C."/>
            <person name="Macino G."/>
            <person name="Catcheside D."/>
            <person name="Li W."/>
            <person name="Pratt R.J."/>
            <person name="Osmani S.A."/>
            <person name="DeSouza C.P."/>
            <person name="Glass L."/>
            <person name="Orbach M.J."/>
            <person name="Berglund J.A."/>
            <person name="Voelker R."/>
            <person name="Yarden O."/>
            <person name="Plamann M."/>
            <person name="Seiler S."/>
            <person name="Dunlap J."/>
            <person name="Radford A."/>
            <person name="Aramayo R."/>
            <person name="Natvig D.O."/>
            <person name="Alex L.A."/>
            <person name="Mannhaupt G."/>
            <person name="Ebbole D.J."/>
            <person name="Freitag M."/>
            <person name="Paulsen I."/>
            <person name="Sachs M.S."/>
            <person name="Lander E.S."/>
            <person name="Nusbaum C."/>
            <person name="Birren B."/>
        </authorList>
    </citation>
    <scope>NUCLEOTIDE SEQUENCE [LARGE SCALE GENOMIC DNA]</scope>
    <source>
        <strain evidence="9">ATCC 24698 / 74-OR23-1A / CBS 708.71 / DSM 1257 / FGSC 987</strain>
    </source>
</reference>
<feature type="region of interest" description="Disordered" evidence="6">
    <location>
        <begin position="544"/>
        <end position="575"/>
    </location>
</feature>
<dbReference type="VEuPathDB" id="FungiDB:NCU02725"/>
<keyword evidence="9" id="KW-1185">Reference proteome</keyword>
<comment type="subcellular location">
    <subcellularLocation>
        <location evidence="5">Vacuole membrane</location>
        <topology evidence="5">Peripheral membrane protein</topology>
    </subcellularLocation>
</comment>
<comment type="function">
    <text evidence="3 5">Mediates inactivation of the TORC1 complex in response to amino acid starvation. Required for meiotic nuclear division.</text>
</comment>
<evidence type="ECO:0000256" key="4">
    <source>
        <dbReference type="ARBA" id="ARBA00030028"/>
    </source>
</evidence>
<dbReference type="EMBL" id="CM002236">
    <property type="protein sequence ID" value="EAA35874.1"/>
    <property type="molecule type" value="Genomic_DNA"/>
</dbReference>
<feature type="compositionally biased region" description="Polar residues" evidence="6">
    <location>
        <begin position="625"/>
        <end position="641"/>
    </location>
</feature>
<dbReference type="InterPro" id="IPR056603">
    <property type="entry name" value="HTH_NPRL3"/>
</dbReference>
<feature type="compositionally biased region" description="Polar residues" evidence="6">
    <location>
        <begin position="704"/>
        <end position="726"/>
    </location>
</feature>
<dbReference type="InterPro" id="IPR005365">
    <property type="entry name" value="Npr3"/>
</dbReference>
<gene>
    <name evidence="8" type="ORF">NCU02725</name>
</gene>
<accession>Q7SGC4</accession>
<feature type="region of interest" description="Disordered" evidence="6">
    <location>
        <begin position="622"/>
        <end position="650"/>
    </location>
</feature>
<protein>
    <recommendedName>
        <fullName evidence="2 5">Nitrogen permease regulator 3</fullName>
    </recommendedName>
    <alternativeName>
        <fullName evidence="4 5">Required for meiotic nuclear division protein 11</fullName>
    </alternativeName>
</protein>
<feature type="compositionally biased region" description="Gly residues" evidence="6">
    <location>
        <begin position="908"/>
        <end position="918"/>
    </location>
</feature>
<evidence type="ECO:0000256" key="5">
    <source>
        <dbReference type="RuleBase" id="RU368069"/>
    </source>
</evidence>
<feature type="compositionally biased region" description="Basic and acidic residues" evidence="6">
    <location>
        <begin position="544"/>
        <end position="562"/>
    </location>
</feature>
<comment type="similarity">
    <text evidence="1 5">Belongs to the NPR3 family.</text>
</comment>
<dbReference type="GO" id="GO:1990130">
    <property type="term" value="C:GATOR1 complex"/>
    <property type="evidence" value="ECO:0000318"/>
    <property type="project" value="GO_Central"/>
</dbReference>
<evidence type="ECO:0000256" key="6">
    <source>
        <dbReference type="SAM" id="MobiDB-lite"/>
    </source>
</evidence>
<evidence type="ECO:0000313" key="8">
    <source>
        <dbReference type="EMBL" id="EAA35874.1"/>
    </source>
</evidence>
<dbReference type="PaxDb" id="5141-EFNCRP00000002186"/>
<dbReference type="RefSeq" id="XP_965110.1">
    <property type="nucleotide sequence ID" value="XM_960017.2"/>
</dbReference>
<dbReference type="GeneID" id="3881250"/>
<name>Q7SGC4_NEUCR</name>
<organism evidence="8 9">
    <name type="scientific">Neurospora crassa (strain ATCC 24698 / 74-OR23-1A / CBS 708.71 / DSM 1257 / FGSC 987)</name>
    <dbReference type="NCBI Taxonomy" id="367110"/>
    <lineage>
        <taxon>Eukaryota</taxon>
        <taxon>Fungi</taxon>
        <taxon>Dikarya</taxon>
        <taxon>Ascomycota</taxon>
        <taxon>Pezizomycotina</taxon>
        <taxon>Sordariomycetes</taxon>
        <taxon>Sordariomycetidae</taxon>
        <taxon>Sordariales</taxon>
        <taxon>Sordariaceae</taxon>
        <taxon>Neurospora</taxon>
    </lineage>
</organism>
<dbReference type="Proteomes" id="UP000001805">
    <property type="component" value="Chromosome 1, Linkage Group I"/>
</dbReference>
<dbReference type="GO" id="GO:1904262">
    <property type="term" value="P:negative regulation of TORC1 signaling"/>
    <property type="evidence" value="ECO:0000318"/>
    <property type="project" value="GO_Central"/>
</dbReference>
<evidence type="ECO:0000256" key="2">
    <source>
        <dbReference type="ARBA" id="ARBA00017880"/>
    </source>
</evidence>
<dbReference type="GO" id="GO:0005774">
    <property type="term" value="C:vacuolar membrane"/>
    <property type="evidence" value="ECO:0007669"/>
    <property type="project" value="UniProtKB-SubCell"/>
</dbReference>
<feature type="region of interest" description="Disordered" evidence="6">
    <location>
        <begin position="153"/>
        <end position="198"/>
    </location>
</feature>
<dbReference type="GO" id="GO:0010508">
    <property type="term" value="P:positive regulation of autophagy"/>
    <property type="evidence" value="ECO:0000318"/>
    <property type="project" value="GO_Central"/>
</dbReference>
<keyword evidence="5" id="KW-0732">Signal</keyword>
<feature type="compositionally biased region" description="Low complexity" evidence="6">
    <location>
        <begin position="824"/>
        <end position="907"/>
    </location>
</feature>
<feature type="domain" description="GATOR1 complex protein NPRL3 C-terminal HTH" evidence="7">
    <location>
        <begin position="933"/>
        <end position="978"/>
    </location>
</feature>
<feature type="region of interest" description="Disordered" evidence="6">
    <location>
        <begin position="672"/>
        <end position="735"/>
    </location>
</feature>
<dbReference type="Pfam" id="PF24064">
    <property type="entry name" value="HTH_NPRL3"/>
    <property type="match status" value="1"/>
</dbReference>
<feature type="region of interest" description="Disordered" evidence="6">
    <location>
        <begin position="824"/>
        <end position="933"/>
    </location>
</feature>
<dbReference type="PANTHER" id="PTHR13153">
    <property type="entry name" value="CGTHBA PROTEIN -14 GENE PROTEIN"/>
    <property type="match status" value="1"/>
</dbReference>
<evidence type="ECO:0000313" key="9">
    <source>
        <dbReference type="Proteomes" id="UP000001805"/>
    </source>
</evidence>
<evidence type="ECO:0000256" key="3">
    <source>
        <dbReference type="ARBA" id="ARBA00025376"/>
    </source>
</evidence>
<dbReference type="OrthoDB" id="18648at2759"/>
<evidence type="ECO:0000256" key="1">
    <source>
        <dbReference type="ARBA" id="ARBA00010546"/>
    </source>
</evidence>
<dbReference type="SMR" id="Q7SGC4"/>
<dbReference type="GO" id="GO:0034198">
    <property type="term" value="P:cellular response to amino acid starvation"/>
    <property type="evidence" value="ECO:0000318"/>
    <property type="project" value="GO_Central"/>
</dbReference>
<dbReference type="AlphaFoldDB" id="Q7SGC4"/>
<feature type="compositionally biased region" description="Polar residues" evidence="6">
    <location>
        <begin position="672"/>
        <end position="696"/>
    </location>
</feature>
<keyword evidence="5" id="KW-0469">Meiosis</keyword>
<evidence type="ECO:0000259" key="7">
    <source>
        <dbReference type="Pfam" id="PF24064"/>
    </source>
</evidence>
<dbReference type="InParanoid" id="Q7SGC4"/>
<proteinExistence type="inferred from homology"/>
<dbReference type="GO" id="GO:0051321">
    <property type="term" value="P:meiotic cell cycle"/>
    <property type="evidence" value="ECO:0007669"/>
    <property type="project" value="UniProtKB-UniRule"/>
</dbReference>
<dbReference type="PANTHER" id="PTHR13153:SF5">
    <property type="entry name" value="GATOR COMPLEX PROTEIN NPRL3"/>
    <property type="match status" value="1"/>
</dbReference>
<dbReference type="HOGENOM" id="CLU_014314_2_0_1"/>
<dbReference type="STRING" id="367110.Q7SGC4"/>
<dbReference type="KEGG" id="ncr:NCU02725"/>
<dbReference type="Pfam" id="PF03666">
    <property type="entry name" value="NPR3"/>
    <property type="match status" value="1"/>
</dbReference>
<feature type="compositionally biased region" description="Basic residues" evidence="6">
    <location>
        <begin position="153"/>
        <end position="162"/>
    </location>
</feature>
<sequence>MAYPVLPSPDNFLAVALVINRSRDGPRFVFHYPPHVLPPQATAAARDGDDLDDLDEEDEALLHRVTHAVGLDASSSSPLKESELSQWNHDDHLITESGTQIVPWEHVAGFPTKDLENILTPARAYHKRLFQVSLDSLYCVSYPIYVPENGVWRKKSKKQQKHRDHDDTAPADTDGPARTSDKGPSDVDQLAAKPAEEAEDKKSSMTMFNLVFILNPRRHEVADLVDILYTHIIKKVNKAYKYCQQRGDFIWKESKKILALKDKGREDKRKMSQLWEEILSNSSLAASMQDIYDAISRNRIAAIQLETIEGVVTHSVQIPVPFHVPDLPQDGQAEEQLGLWLTTANSLQADENVEEPEYLDKTFALLLMAEEKKVINELLGPESDPTTQAMIEFVRRCKPNLSFHQVQQQASSILSPAQVRRFAEHFIFWRRAIAIPPLHGRDMYIVSPNCDLRRLPQAAAQWARQFPLSPPLPNFLAELGVAPRPYKLHCPSKAHRPLYMAMLAWLMRGGWVTQLCTFAYVVVWPEIIYEVEYELEAEEIAHEKAKAQNRGREDQDHKHDDMLSPTTAADNSGDIGGPGNNVLAAALSEGPLAGFAGSGFLSLAAESTSASDLDSSAATLRDLSNSQSPTLSRAQPASTPISEFLPTLTSPMSTTSLSTLILGTSDYMTNSHKDNYNNNGSSSPTASYASANTLNMLNPPRPTLQLTRTISEDTNASAGTSSTHHQPTPAEQAAEKARLERIADKAARELAERAMAHARKAVPQATRHPSVNHAKHLLGMSPHIILDAKKATGKESLYLSAIERRLRGRGGEVATTTAATVAAAGASEAGTGSDAAATDGAGVEASGTGSEDAAAAGAGNGNNNNNNNKNSSSANASSNTATSNDATNIASSSATGTHTTGASAKTAGGTGTSGGGRTVSGSASAQRGTKDWDERVANTWPQFWKYFNGRSALERIALQEDMKRKEAWSLLTAMSEYLLCTRHW</sequence>